<keyword evidence="6" id="KW-0813">Transport</keyword>
<gene>
    <name evidence="9" type="ORF">NF556_03050</name>
</gene>
<dbReference type="InterPro" id="IPR013525">
    <property type="entry name" value="ABC2_TM"/>
</dbReference>
<feature type="transmembrane region" description="Helical" evidence="6">
    <location>
        <begin position="89"/>
        <end position="111"/>
    </location>
</feature>
<protein>
    <recommendedName>
        <fullName evidence="6">Transport permease protein</fullName>
    </recommendedName>
</protein>
<keyword evidence="10" id="KW-1185">Reference proteome</keyword>
<feature type="transmembrane region" description="Helical" evidence="6">
    <location>
        <begin position="53"/>
        <end position="77"/>
    </location>
</feature>
<feature type="transmembrane region" description="Helical" evidence="6">
    <location>
        <begin position="199"/>
        <end position="219"/>
    </location>
</feature>
<evidence type="ECO:0000256" key="7">
    <source>
        <dbReference type="SAM" id="MobiDB-lite"/>
    </source>
</evidence>
<keyword evidence="3 6" id="KW-1133">Transmembrane helix</keyword>
<dbReference type="InterPro" id="IPR051784">
    <property type="entry name" value="Nod_factor_ABC_transporter"/>
</dbReference>
<dbReference type="InterPro" id="IPR000412">
    <property type="entry name" value="ABC_2_transport"/>
</dbReference>
<evidence type="ECO:0000256" key="1">
    <source>
        <dbReference type="ARBA" id="ARBA00004141"/>
    </source>
</evidence>
<evidence type="ECO:0000256" key="5">
    <source>
        <dbReference type="ARBA" id="ARBA00023251"/>
    </source>
</evidence>
<keyword evidence="5" id="KW-0046">Antibiotic resistance</keyword>
<comment type="similarity">
    <text evidence="6">Belongs to the ABC-2 integral membrane protein family.</text>
</comment>
<keyword evidence="2 6" id="KW-0812">Transmembrane</keyword>
<organism evidence="9 10">
    <name type="scientific">Ornithinimicrobium faecis</name>
    <dbReference type="NCBI Taxonomy" id="2934158"/>
    <lineage>
        <taxon>Bacteria</taxon>
        <taxon>Bacillati</taxon>
        <taxon>Actinomycetota</taxon>
        <taxon>Actinomycetes</taxon>
        <taxon>Micrococcales</taxon>
        <taxon>Ornithinimicrobiaceae</taxon>
        <taxon>Ornithinimicrobium</taxon>
    </lineage>
</organism>
<dbReference type="PANTHER" id="PTHR43229">
    <property type="entry name" value="NODULATION PROTEIN J"/>
    <property type="match status" value="1"/>
</dbReference>
<feature type="transmembrane region" description="Helical" evidence="6">
    <location>
        <begin position="141"/>
        <end position="163"/>
    </location>
</feature>
<dbReference type="Proteomes" id="UP001056455">
    <property type="component" value="Chromosome"/>
</dbReference>
<feature type="domain" description="ABC transmembrane type-2" evidence="8">
    <location>
        <begin position="52"/>
        <end position="292"/>
    </location>
</feature>
<reference evidence="9" key="1">
    <citation type="submission" date="2022-06" db="EMBL/GenBank/DDBJ databases">
        <title>Ornithinimicrobium HY1793.</title>
        <authorList>
            <person name="Huang Y."/>
        </authorList>
    </citation>
    <scope>NUCLEOTIDE SEQUENCE</scope>
    <source>
        <strain evidence="9">HY1793</strain>
    </source>
</reference>
<dbReference type="RefSeq" id="WP_252594028.1">
    <property type="nucleotide sequence ID" value="NZ_CP099489.1"/>
</dbReference>
<evidence type="ECO:0000256" key="2">
    <source>
        <dbReference type="ARBA" id="ARBA00022692"/>
    </source>
</evidence>
<dbReference type="PANTHER" id="PTHR43229:SF2">
    <property type="entry name" value="NODULATION PROTEIN J"/>
    <property type="match status" value="1"/>
</dbReference>
<comment type="subcellular location">
    <subcellularLocation>
        <location evidence="6">Cell membrane</location>
        <topology evidence="6">Multi-pass membrane protein</topology>
    </subcellularLocation>
    <subcellularLocation>
        <location evidence="1">Membrane</location>
        <topology evidence="1">Multi-pass membrane protein</topology>
    </subcellularLocation>
</comment>
<keyword evidence="6" id="KW-1003">Cell membrane</keyword>
<feature type="transmembrane region" description="Helical" evidence="6">
    <location>
        <begin position="169"/>
        <end position="192"/>
    </location>
</feature>
<name>A0ABY4YV48_9MICO</name>
<evidence type="ECO:0000313" key="10">
    <source>
        <dbReference type="Proteomes" id="UP001056455"/>
    </source>
</evidence>
<feature type="region of interest" description="Disordered" evidence="7">
    <location>
        <begin position="1"/>
        <end position="23"/>
    </location>
</feature>
<dbReference type="PROSITE" id="PS51012">
    <property type="entry name" value="ABC_TM2"/>
    <property type="match status" value="1"/>
</dbReference>
<feature type="transmembrane region" description="Helical" evidence="6">
    <location>
        <begin position="267"/>
        <end position="287"/>
    </location>
</feature>
<dbReference type="Pfam" id="PF01061">
    <property type="entry name" value="ABC2_membrane"/>
    <property type="match status" value="1"/>
</dbReference>
<evidence type="ECO:0000256" key="6">
    <source>
        <dbReference type="RuleBase" id="RU361157"/>
    </source>
</evidence>
<sequence>MTTTQTPEVPQAPRAAQPREAIQTRSTSPLTVLADSWVIAKRNLIKIKRVPEILVFILISPIMFVLLFAYVFGGAINVGGGDPSQYREFLIGGIFAQTVVFGSTFTGAGLAEDMQKGIIDRFRSLPMSRAAVLIGRTASDVVYNVLTLIIMALTGLLVGWRIRNSVFDALAGFALLLVFAYAFSWVMAYVGLLVPSVEVINNASFIVIMPMTFISNAFVPLETFPTVLRVFAEWNPVSTVTQAARELFGNTTAAAVTSDAWSLQNPVLYTLIWTVLIVLIFAPLSIARYRRTSA</sequence>
<feature type="compositionally biased region" description="Low complexity" evidence="7">
    <location>
        <begin position="7"/>
        <end position="21"/>
    </location>
</feature>
<keyword evidence="4 6" id="KW-0472">Membrane</keyword>
<accession>A0ABY4YV48</accession>
<dbReference type="EMBL" id="CP099489">
    <property type="protein sequence ID" value="USQ80653.1"/>
    <property type="molecule type" value="Genomic_DNA"/>
</dbReference>
<dbReference type="PIRSF" id="PIRSF006648">
    <property type="entry name" value="DrrB"/>
    <property type="match status" value="1"/>
</dbReference>
<evidence type="ECO:0000256" key="4">
    <source>
        <dbReference type="ARBA" id="ARBA00023136"/>
    </source>
</evidence>
<proteinExistence type="inferred from homology"/>
<dbReference type="InterPro" id="IPR047817">
    <property type="entry name" value="ABC2_TM_bact-type"/>
</dbReference>
<evidence type="ECO:0000313" key="9">
    <source>
        <dbReference type="EMBL" id="USQ80653.1"/>
    </source>
</evidence>
<evidence type="ECO:0000256" key="3">
    <source>
        <dbReference type="ARBA" id="ARBA00022989"/>
    </source>
</evidence>
<evidence type="ECO:0000259" key="8">
    <source>
        <dbReference type="PROSITE" id="PS51012"/>
    </source>
</evidence>